<name>A0A4Q0AK74_9BACT</name>
<dbReference type="Proteomes" id="UP000289269">
    <property type="component" value="Unassembled WGS sequence"/>
</dbReference>
<keyword evidence="3" id="KW-1185">Reference proteome</keyword>
<sequence length="115" mass="12785">MNDRLSQAAPNGNETPSANNLLNELQDEMTGGKRDFGQAVAEVVEKTPDSAVPGVLAELAIRRLDDDKQFRHDAIIAAHKARFHRRLQEAMRHNPLGLGPIGVVIKEETRRRLGR</sequence>
<dbReference type="AlphaFoldDB" id="A0A4Q0AK74"/>
<evidence type="ECO:0000313" key="2">
    <source>
        <dbReference type="EMBL" id="RWZ79269.1"/>
    </source>
</evidence>
<comment type="caution">
    <text evidence="2">The sequence shown here is derived from an EMBL/GenBank/DDBJ whole genome shotgun (WGS) entry which is preliminary data.</text>
</comment>
<protein>
    <submittedName>
        <fullName evidence="2">Uncharacterized protein</fullName>
    </submittedName>
</protein>
<dbReference type="EMBL" id="SCKW01000016">
    <property type="protein sequence ID" value="RWZ79269.1"/>
    <property type="molecule type" value="Genomic_DNA"/>
</dbReference>
<organism evidence="2 3">
    <name type="scientific">Candidatus Chaera renei</name>
    <dbReference type="NCBI Taxonomy" id="2506947"/>
    <lineage>
        <taxon>Bacteria</taxon>
        <taxon>Candidatus Saccharimonadota</taxon>
        <taxon>Candidatus Saccharimonadia</taxon>
        <taxon>Candidatus Saccharimonadales</taxon>
        <taxon>Candidatus Saccharimonadaceae</taxon>
        <taxon>Candidatus Chaera</taxon>
    </lineage>
</organism>
<reference evidence="2" key="1">
    <citation type="submission" date="2019-01" db="EMBL/GenBank/DDBJ databases">
        <title>Genomic signatures and co-occurrence patterns of the ultra-small Saccharimodia (Patescibacteria phylum) suggest a symbiotic lifestyle.</title>
        <authorList>
            <person name="Lemos L."/>
            <person name="Medeiros J."/>
            <person name="Andreote F."/>
            <person name="Fernandes G."/>
            <person name="Varani A."/>
            <person name="Oliveira G."/>
            <person name="Pylro V."/>
        </authorList>
    </citation>
    <scope>NUCLEOTIDE SEQUENCE [LARGE SCALE GENOMIC DNA]</scope>
    <source>
        <strain evidence="2">AMD01</strain>
    </source>
</reference>
<evidence type="ECO:0000256" key="1">
    <source>
        <dbReference type="SAM" id="MobiDB-lite"/>
    </source>
</evidence>
<gene>
    <name evidence="2" type="ORF">EOT04_01995</name>
</gene>
<evidence type="ECO:0000313" key="3">
    <source>
        <dbReference type="Proteomes" id="UP000289269"/>
    </source>
</evidence>
<feature type="region of interest" description="Disordered" evidence="1">
    <location>
        <begin position="1"/>
        <end position="21"/>
    </location>
</feature>
<accession>A0A4Q0AK74</accession>
<proteinExistence type="predicted"/>